<dbReference type="Proteomes" id="UP000650511">
    <property type="component" value="Unassembled WGS sequence"/>
</dbReference>
<keyword evidence="1" id="KW-0238">DNA-binding</keyword>
<accession>A0A8J3A998</accession>
<evidence type="ECO:0000313" key="3">
    <source>
        <dbReference type="EMBL" id="GGI04969.1"/>
    </source>
</evidence>
<gene>
    <name evidence="3" type="ORF">GCM10011354_11740</name>
</gene>
<dbReference type="Pfam" id="PF07282">
    <property type="entry name" value="Cas12f1-like_TNB"/>
    <property type="match status" value="1"/>
</dbReference>
<evidence type="ECO:0000259" key="2">
    <source>
        <dbReference type="Pfam" id="PF07282"/>
    </source>
</evidence>
<reference evidence="3" key="1">
    <citation type="journal article" date="2014" name="Int. J. Syst. Evol. Microbiol.">
        <title>Complete genome sequence of Corynebacterium casei LMG S-19264T (=DSM 44701T), isolated from a smear-ripened cheese.</title>
        <authorList>
            <consortium name="US DOE Joint Genome Institute (JGI-PGF)"/>
            <person name="Walter F."/>
            <person name="Albersmeier A."/>
            <person name="Kalinowski J."/>
            <person name="Ruckert C."/>
        </authorList>
    </citation>
    <scope>NUCLEOTIDE SEQUENCE</scope>
    <source>
        <strain evidence="3">CGMCC 1.14988</strain>
    </source>
</reference>
<dbReference type="RefSeq" id="WP_130649554.1">
    <property type="nucleotide sequence ID" value="NZ_CP036250.1"/>
</dbReference>
<evidence type="ECO:0000313" key="4">
    <source>
        <dbReference type="Proteomes" id="UP000650511"/>
    </source>
</evidence>
<organism evidence="3 4">
    <name type="scientific">Egicoccus halophilus</name>
    <dbReference type="NCBI Taxonomy" id="1670830"/>
    <lineage>
        <taxon>Bacteria</taxon>
        <taxon>Bacillati</taxon>
        <taxon>Actinomycetota</taxon>
        <taxon>Nitriliruptoria</taxon>
        <taxon>Egicoccales</taxon>
        <taxon>Egicoccaceae</taxon>
        <taxon>Egicoccus</taxon>
    </lineage>
</organism>
<dbReference type="InterPro" id="IPR010095">
    <property type="entry name" value="Cas12f1-like_TNB"/>
</dbReference>
<dbReference type="EMBL" id="BMHA01000004">
    <property type="protein sequence ID" value="GGI04969.1"/>
    <property type="molecule type" value="Genomic_DNA"/>
</dbReference>
<sequence length="73" mass="8122">MPMDTPVVRYASSKTCSACGTKNEQMAREPVFWCADEQCGHRHDRDENAAVNLARWTALVENQEETLPLVAAA</sequence>
<protein>
    <recommendedName>
        <fullName evidence="2">Cas12f1-like TNB domain-containing protein</fullName>
    </recommendedName>
</protein>
<name>A0A8J3A998_9ACTN</name>
<dbReference type="OrthoDB" id="6230307at2"/>
<reference evidence="3" key="2">
    <citation type="submission" date="2020-09" db="EMBL/GenBank/DDBJ databases">
        <authorList>
            <person name="Sun Q."/>
            <person name="Zhou Y."/>
        </authorList>
    </citation>
    <scope>NUCLEOTIDE SEQUENCE</scope>
    <source>
        <strain evidence="3">CGMCC 1.14988</strain>
    </source>
</reference>
<feature type="domain" description="Cas12f1-like TNB" evidence="2">
    <location>
        <begin position="9"/>
        <end position="53"/>
    </location>
</feature>
<comment type="caution">
    <text evidence="3">The sequence shown here is derived from an EMBL/GenBank/DDBJ whole genome shotgun (WGS) entry which is preliminary data.</text>
</comment>
<evidence type="ECO:0000256" key="1">
    <source>
        <dbReference type="ARBA" id="ARBA00023125"/>
    </source>
</evidence>
<proteinExistence type="predicted"/>
<dbReference type="GO" id="GO:0003677">
    <property type="term" value="F:DNA binding"/>
    <property type="evidence" value="ECO:0007669"/>
    <property type="project" value="UniProtKB-KW"/>
</dbReference>
<keyword evidence="4" id="KW-1185">Reference proteome</keyword>
<dbReference type="AlphaFoldDB" id="A0A8J3A998"/>